<accession>A0AAN9TL68</accession>
<reference evidence="1 2" key="1">
    <citation type="submission" date="2024-03" db="EMBL/GenBank/DDBJ databases">
        <title>Adaptation during the transition from Ophiocordyceps entomopathogen to insect associate is accompanied by gene loss and intensified selection.</title>
        <authorList>
            <person name="Ward C.M."/>
            <person name="Onetto C.A."/>
            <person name="Borneman A.R."/>
        </authorList>
    </citation>
    <scope>NUCLEOTIDE SEQUENCE [LARGE SCALE GENOMIC DNA]</scope>
    <source>
        <strain evidence="1">AWRI1</strain>
        <tissue evidence="1">Single Adult Female</tissue>
    </source>
</reference>
<organism evidence="1 2">
    <name type="scientific">Parthenolecanium corni</name>
    <dbReference type="NCBI Taxonomy" id="536013"/>
    <lineage>
        <taxon>Eukaryota</taxon>
        <taxon>Metazoa</taxon>
        <taxon>Ecdysozoa</taxon>
        <taxon>Arthropoda</taxon>
        <taxon>Hexapoda</taxon>
        <taxon>Insecta</taxon>
        <taxon>Pterygota</taxon>
        <taxon>Neoptera</taxon>
        <taxon>Paraneoptera</taxon>
        <taxon>Hemiptera</taxon>
        <taxon>Sternorrhyncha</taxon>
        <taxon>Coccoidea</taxon>
        <taxon>Coccidae</taxon>
        <taxon>Parthenolecanium</taxon>
    </lineage>
</organism>
<name>A0AAN9TL68_9HEMI</name>
<evidence type="ECO:0000313" key="1">
    <source>
        <dbReference type="EMBL" id="KAK7601164.1"/>
    </source>
</evidence>
<evidence type="ECO:0000313" key="2">
    <source>
        <dbReference type="Proteomes" id="UP001367676"/>
    </source>
</evidence>
<dbReference type="Proteomes" id="UP001367676">
    <property type="component" value="Unassembled WGS sequence"/>
</dbReference>
<dbReference type="AlphaFoldDB" id="A0AAN9TL68"/>
<comment type="caution">
    <text evidence="1">The sequence shown here is derived from an EMBL/GenBank/DDBJ whole genome shotgun (WGS) entry which is preliminary data.</text>
</comment>
<proteinExistence type="predicted"/>
<gene>
    <name evidence="1" type="ORF">V9T40_008605</name>
</gene>
<keyword evidence="2" id="KW-1185">Reference proteome</keyword>
<protein>
    <submittedName>
        <fullName evidence="1">Uncharacterized protein</fullName>
    </submittedName>
</protein>
<dbReference type="EMBL" id="JBBCAQ010000010">
    <property type="protein sequence ID" value="KAK7601164.1"/>
    <property type="molecule type" value="Genomic_DNA"/>
</dbReference>
<sequence length="154" mass="17876">MRYNEKFTATELRASLQPTVIFHRKEHRHAIRVHHRHHMQQQQQPQQQQTKTNVTRLLVECVFGGEFALHNILFIGEWWLGEHLKVSEILDATDIESQHLNTVRSRTPVLRTTTIATSSLNNKNHERRDIVVRGWGGTAGVVIFDSTVKEPQKT</sequence>